<feature type="transmembrane region" description="Helical" evidence="5">
    <location>
        <begin position="305"/>
        <end position="327"/>
    </location>
</feature>
<keyword evidence="4 5" id="KW-0472">Membrane</keyword>
<protein>
    <submittedName>
        <fullName evidence="7">Cation:proton antiporter</fullName>
    </submittedName>
</protein>
<keyword evidence="2 5" id="KW-0812">Transmembrane</keyword>
<dbReference type="GeneID" id="79790246"/>
<feature type="transmembrane region" description="Helical" evidence="5">
    <location>
        <begin position="339"/>
        <end position="362"/>
    </location>
</feature>
<feature type="transmembrane region" description="Helical" evidence="5">
    <location>
        <begin position="197"/>
        <end position="221"/>
    </location>
</feature>
<reference evidence="7 8" key="1">
    <citation type="submission" date="2023-06" db="EMBL/GenBank/DDBJ databases">
        <authorList>
            <person name="Ham H."/>
            <person name="Park D.S."/>
        </authorList>
    </citation>
    <scope>NUCLEOTIDE SEQUENCE [LARGE SCALE GENOMIC DNA]</scope>
    <source>
        <strain evidence="7 8">KACC 17005</strain>
    </source>
</reference>
<feature type="transmembrane region" description="Helical" evidence="5">
    <location>
        <begin position="163"/>
        <end position="185"/>
    </location>
</feature>
<evidence type="ECO:0000259" key="6">
    <source>
        <dbReference type="Pfam" id="PF00999"/>
    </source>
</evidence>
<feature type="transmembrane region" description="Helical" evidence="5">
    <location>
        <begin position="278"/>
        <end position="298"/>
    </location>
</feature>
<evidence type="ECO:0000256" key="4">
    <source>
        <dbReference type="ARBA" id="ARBA00023136"/>
    </source>
</evidence>
<evidence type="ECO:0000313" key="7">
    <source>
        <dbReference type="EMBL" id="WIY48603.1"/>
    </source>
</evidence>
<name>A0ABY9AP70_PARCI</name>
<gene>
    <name evidence="7" type="ORF">QRO08_22760</name>
</gene>
<evidence type="ECO:0000313" key="8">
    <source>
        <dbReference type="Proteomes" id="UP001242732"/>
    </source>
</evidence>
<keyword evidence="3 5" id="KW-1133">Transmembrane helix</keyword>
<feature type="transmembrane region" description="Helical" evidence="5">
    <location>
        <begin position="46"/>
        <end position="65"/>
    </location>
</feature>
<dbReference type="PANTHER" id="PTHR43021">
    <property type="entry name" value="NA(+)/H(+) ANTIPORTER-RELATED"/>
    <property type="match status" value="1"/>
</dbReference>
<feature type="transmembrane region" description="Helical" evidence="5">
    <location>
        <begin position="71"/>
        <end position="89"/>
    </location>
</feature>
<evidence type="ECO:0000256" key="2">
    <source>
        <dbReference type="ARBA" id="ARBA00022692"/>
    </source>
</evidence>
<proteinExistence type="predicted"/>
<feature type="transmembrane region" description="Helical" evidence="5">
    <location>
        <begin position="101"/>
        <end position="124"/>
    </location>
</feature>
<feature type="transmembrane region" description="Helical" evidence="5">
    <location>
        <begin position="374"/>
        <end position="395"/>
    </location>
</feature>
<comment type="subcellular location">
    <subcellularLocation>
        <location evidence="1">Membrane</location>
        <topology evidence="1">Multi-pass membrane protein</topology>
    </subcellularLocation>
</comment>
<dbReference type="EMBL" id="CP127363">
    <property type="protein sequence ID" value="WIY48603.1"/>
    <property type="molecule type" value="Genomic_DNA"/>
</dbReference>
<dbReference type="Gene3D" id="1.20.1530.20">
    <property type="match status" value="1"/>
</dbReference>
<dbReference type="PANTHER" id="PTHR43021:SF2">
    <property type="entry name" value="CATION_H+ EXCHANGER DOMAIN-CONTAINING PROTEIN"/>
    <property type="match status" value="1"/>
</dbReference>
<sequence length="419" mass="44031">MDEIMGFWAQWLRPSAGLPTVQWSLLLAVAAVSGYLFQRHIGLPKVVGYTLVGTIAGLLGFSGAVWPLQGISLFLLELGIAIVLFEAGGRIPLRWFRHNPMVLVQSIIESALTYFAVYYAMLWLDVPQRAAGPLALVALAASPAVLTRVVADTRAAGPVTDRAIVLATLSTLYALTLGSATAELINRPAARLMDTVYPVMVVLGVSIIVGAVLALVLRMALRFMSPTSENTAFLLLTLIAAGTAVAAHMGGSAPLAALLAGMLLKQLNPRPWTWPRQLGTAASLLTMLMFVLVSTVAAQADWSGPVAGLVLALIVARLVAKALGVALGNVGSGASWRQALWVGCAMTPMSSIALLIASQFVVASASTGQLIARVALPTILLMEVLGAVIATVAIYRAGESSKPWAPQTRAANAEREQQP</sequence>
<evidence type="ECO:0000256" key="3">
    <source>
        <dbReference type="ARBA" id="ARBA00022989"/>
    </source>
</evidence>
<feature type="transmembrane region" description="Helical" evidence="5">
    <location>
        <begin position="20"/>
        <end position="37"/>
    </location>
</feature>
<dbReference type="Proteomes" id="UP001242732">
    <property type="component" value="Chromosome"/>
</dbReference>
<feature type="transmembrane region" description="Helical" evidence="5">
    <location>
        <begin position="130"/>
        <end position="151"/>
    </location>
</feature>
<evidence type="ECO:0000256" key="1">
    <source>
        <dbReference type="ARBA" id="ARBA00004141"/>
    </source>
</evidence>
<accession>A0ABY9AP70</accession>
<evidence type="ECO:0000256" key="5">
    <source>
        <dbReference type="SAM" id="Phobius"/>
    </source>
</evidence>
<organism evidence="7 8">
    <name type="scientific">Paracidovorax citrulli</name>
    <name type="common">Acidovorax citrulli</name>
    <dbReference type="NCBI Taxonomy" id="80869"/>
    <lineage>
        <taxon>Bacteria</taxon>
        <taxon>Pseudomonadati</taxon>
        <taxon>Pseudomonadota</taxon>
        <taxon>Betaproteobacteria</taxon>
        <taxon>Burkholderiales</taxon>
        <taxon>Comamonadaceae</taxon>
        <taxon>Paracidovorax</taxon>
    </lineage>
</organism>
<dbReference type="RefSeq" id="WP_011793618.1">
    <property type="nucleotide sequence ID" value="NZ_CP023687.1"/>
</dbReference>
<feature type="domain" description="Cation/H+ exchanger transmembrane" evidence="6">
    <location>
        <begin position="29"/>
        <end position="390"/>
    </location>
</feature>
<feature type="transmembrane region" description="Helical" evidence="5">
    <location>
        <begin position="233"/>
        <end position="258"/>
    </location>
</feature>
<dbReference type="InterPro" id="IPR038770">
    <property type="entry name" value="Na+/solute_symporter_sf"/>
</dbReference>
<dbReference type="InterPro" id="IPR006153">
    <property type="entry name" value="Cation/H_exchanger_TM"/>
</dbReference>
<keyword evidence="8" id="KW-1185">Reference proteome</keyword>
<dbReference type="Pfam" id="PF00999">
    <property type="entry name" value="Na_H_Exchanger"/>
    <property type="match status" value="1"/>
</dbReference>